<keyword evidence="2" id="KW-0285">Flavoprotein</keyword>
<evidence type="ECO:0000313" key="5">
    <source>
        <dbReference type="EMBL" id="RZN55359.1"/>
    </source>
</evidence>
<dbReference type="AlphaFoldDB" id="A0A523BD32"/>
<proteinExistence type="inferred from homology"/>
<protein>
    <submittedName>
        <fullName evidence="6">Flavin reductase family protein</fullName>
    </submittedName>
</protein>
<dbReference type="GO" id="GO:0010181">
    <property type="term" value="F:FMN binding"/>
    <property type="evidence" value="ECO:0007669"/>
    <property type="project" value="InterPro"/>
</dbReference>
<evidence type="ECO:0000256" key="3">
    <source>
        <dbReference type="ARBA" id="ARBA00038054"/>
    </source>
</evidence>
<feature type="domain" description="Flavin reductase like" evidence="4">
    <location>
        <begin position="11"/>
        <end position="153"/>
    </location>
</feature>
<dbReference type="InterPro" id="IPR002563">
    <property type="entry name" value="Flavin_Rdtase-like_dom"/>
</dbReference>
<dbReference type="Pfam" id="PF01613">
    <property type="entry name" value="Flavin_Reduct"/>
    <property type="match status" value="1"/>
</dbReference>
<evidence type="ECO:0000313" key="7">
    <source>
        <dbReference type="Proteomes" id="UP000316080"/>
    </source>
</evidence>
<evidence type="ECO:0000313" key="8">
    <source>
        <dbReference type="Proteomes" id="UP000317265"/>
    </source>
</evidence>
<dbReference type="Proteomes" id="UP000317265">
    <property type="component" value="Unassembled WGS sequence"/>
</dbReference>
<dbReference type="Gene3D" id="2.30.110.10">
    <property type="entry name" value="Electron Transport, Fmn-binding Protein, Chain A"/>
    <property type="match status" value="1"/>
</dbReference>
<reference evidence="6 8" key="1">
    <citation type="journal article" date="2019" name="Nat. Microbiol.">
        <title>Expanding anaerobic alkane metabolism in the domain of Archaea.</title>
        <authorList>
            <person name="Wang Y."/>
            <person name="Wegener G."/>
            <person name="Hou J."/>
            <person name="Wang F."/>
            <person name="Xiao X."/>
        </authorList>
    </citation>
    <scope>NUCLEOTIDE SEQUENCE [LARGE SCALE GENOMIC DNA]</scope>
    <source>
        <strain evidence="6">WYZ-LMO11</strain>
    </source>
</reference>
<comment type="similarity">
    <text evidence="3">Belongs to the flavoredoxin family.</text>
</comment>
<name>A0A523BD32_9CREN</name>
<dbReference type="EMBL" id="RXIH01000045">
    <property type="protein sequence ID" value="RZN55359.1"/>
    <property type="molecule type" value="Genomic_DNA"/>
</dbReference>
<dbReference type="EMBL" id="QNVI01000042">
    <property type="protein sequence ID" value="TDA38784.1"/>
    <property type="molecule type" value="Genomic_DNA"/>
</dbReference>
<gene>
    <name evidence="6" type="ORF">DSO09_03625</name>
    <name evidence="5" type="ORF">EF809_05640</name>
</gene>
<evidence type="ECO:0000313" key="6">
    <source>
        <dbReference type="EMBL" id="TDA38784.1"/>
    </source>
</evidence>
<dbReference type="SMART" id="SM00903">
    <property type="entry name" value="Flavin_Reduct"/>
    <property type="match status" value="1"/>
</dbReference>
<evidence type="ECO:0000259" key="4">
    <source>
        <dbReference type="SMART" id="SM00903"/>
    </source>
</evidence>
<dbReference type="InterPro" id="IPR012349">
    <property type="entry name" value="Split_barrel_FMN-bd"/>
</dbReference>
<sequence>MKKDVENFYYLLHPRPVVLICSGNEKINIMACSWITPVSEEPPMIAISLWKEGYTCKLIESCKEFTVNIPSIDLIKAVWIAGTKSGKNVDKIALTGLKLSPSKKIKVPIIEDCIGHLECKLSKSLEVGECNLYVGEVLAAYAKEELLEKGLWSENAKVLLHSGGKIFTIPSKLTTVRI</sequence>
<dbReference type="InterPro" id="IPR052174">
    <property type="entry name" value="Flavoredoxin"/>
</dbReference>
<comment type="cofactor">
    <cofactor evidence="1">
        <name>FMN</name>
        <dbReference type="ChEBI" id="CHEBI:58210"/>
    </cofactor>
</comment>
<evidence type="ECO:0000256" key="2">
    <source>
        <dbReference type="ARBA" id="ARBA00022630"/>
    </source>
</evidence>
<reference evidence="5 7" key="2">
    <citation type="journal article" date="2019" name="Nat. Microbiol.">
        <title>Wide diversity of methane and short-chain alkane metabolisms in uncultured archaea.</title>
        <authorList>
            <person name="Borrel G."/>
            <person name="Adam P.S."/>
            <person name="McKay L.J."/>
            <person name="Chen L.X."/>
            <person name="Sierra-Garcia I.N."/>
            <person name="Sieber C.M."/>
            <person name="Letourneur Q."/>
            <person name="Ghozlane A."/>
            <person name="Andersen G.L."/>
            <person name="Li W.J."/>
            <person name="Hallam S.J."/>
            <person name="Muyzer G."/>
            <person name="de Oliveira V.M."/>
            <person name="Inskeep W.P."/>
            <person name="Banfield J.F."/>
            <person name="Gribaldo S."/>
        </authorList>
    </citation>
    <scope>NUCLEOTIDE SEQUENCE [LARGE SCALE GENOMIC DNA]</scope>
    <source>
        <strain evidence="5">Verst-YHS</strain>
    </source>
</reference>
<comment type="caution">
    <text evidence="6">The sequence shown here is derived from an EMBL/GenBank/DDBJ whole genome shotgun (WGS) entry which is preliminary data.</text>
</comment>
<dbReference type="PANTHER" id="PTHR43567">
    <property type="entry name" value="FLAVOREDOXIN-RELATED-RELATED"/>
    <property type="match status" value="1"/>
</dbReference>
<accession>A0A523BD32</accession>
<evidence type="ECO:0000256" key="1">
    <source>
        <dbReference type="ARBA" id="ARBA00001917"/>
    </source>
</evidence>
<dbReference type="PANTHER" id="PTHR43567:SF1">
    <property type="entry name" value="FLAVOREDOXIN"/>
    <property type="match status" value="1"/>
</dbReference>
<dbReference type="Proteomes" id="UP000316080">
    <property type="component" value="Unassembled WGS sequence"/>
</dbReference>
<organism evidence="6 8">
    <name type="scientific">Thermoproteota archaeon</name>
    <dbReference type="NCBI Taxonomy" id="2056631"/>
    <lineage>
        <taxon>Archaea</taxon>
        <taxon>Thermoproteota</taxon>
    </lineage>
</organism>
<dbReference type="SUPFAM" id="SSF50475">
    <property type="entry name" value="FMN-binding split barrel"/>
    <property type="match status" value="1"/>
</dbReference>